<accession>A0A3N4KUZ5</accession>
<feature type="transmembrane region" description="Helical" evidence="7">
    <location>
        <begin position="6"/>
        <end position="31"/>
    </location>
</feature>
<dbReference type="PANTHER" id="PTHR31632">
    <property type="entry name" value="IRON TRANSPORTER FTH1"/>
    <property type="match status" value="1"/>
</dbReference>
<name>A0A3N4KUZ5_9PEZI</name>
<keyword evidence="3" id="KW-0408">Iron</keyword>
<comment type="subcellular location">
    <subcellularLocation>
        <location evidence="1">Membrane</location>
        <topology evidence="1">Multi-pass membrane protein</topology>
    </subcellularLocation>
</comment>
<dbReference type="EMBL" id="ML119124">
    <property type="protein sequence ID" value="RPB13239.1"/>
    <property type="molecule type" value="Genomic_DNA"/>
</dbReference>
<proteinExistence type="inferred from homology"/>
<keyword evidence="3" id="KW-0813">Transport</keyword>
<protein>
    <submittedName>
        <fullName evidence="8">Putative iron transferase</fullName>
    </submittedName>
</protein>
<dbReference type="OrthoDB" id="4364at2759"/>
<keyword evidence="8" id="KW-0808">Transferase</keyword>
<dbReference type="Pfam" id="PF03239">
    <property type="entry name" value="FTR1"/>
    <property type="match status" value="1"/>
</dbReference>
<evidence type="ECO:0000256" key="7">
    <source>
        <dbReference type="SAM" id="Phobius"/>
    </source>
</evidence>
<feature type="transmembrane region" description="Helical" evidence="7">
    <location>
        <begin position="172"/>
        <end position="191"/>
    </location>
</feature>
<evidence type="ECO:0000256" key="2">
    <source>
        <dbReference type="ARBA" id="ARBA00008333"/>
    </source>
</evidence>
<dbReference type="STRING" id="1392247.A0A3N4KUZ5"/>
<evidence type="ECO:0000256" key="1">
    <source>
        <dbReference type="ARBA" id="ARBA00004141"/>
    </source>
</evidence>
<feature type="transmembrane region" description="Helical" evidence="7">
    <location>
        <begin position="88"/>
        <end position="109"/>
    </location>
</feature>
<gene>
    <name evidence="8" type="ORF">P167DRAFT_573617</name>
</gene>
<sequence length="349" mass="37948">MPDLFAVPVFFVIFRETIEAGIIISVLLAFLKQSFNGPEHDPKIYKRLVWQVWLGSLAGLLICMIIGGGFLGAFYTLGKDIWGTSEDLWEGIFCLIASIIITIMGAAILRLSKLQAKWSTKLTATLGSKPKNMGGFTKKYAMAILPFITVLREGLEAVVFVGGVSISSPASAFPLPVITGLIAGGIIGWIIYKGGNTVKVQMFLVASTAVLYLVAAGLFSRAVWDFEMWQYGRLVGGDVAETGTGPGSYDIRKSVWHVNCCSPTFNQGGGWGIFNAILGWQNSATYGSVLAYNIYWIVVSAGFVVMWFKEKKGRYPFCKRSENVGSTGDSAEIVEVRADEKVGNSPMQV</sequence>
<keyword evidence="6 7" id="KW-0472">Membrane</keyword>
<dbReference type="InParanoid" id="A0A3N4KUZ5"/>
<reference evidence="8 9" key="1">
    <citation type="journal article" date="2018" name="Nat. Ecol. Evol.">
        <title>Pezizomycetes genomes reveal the molecular basis of ectomycorrhizal truffle lifestyle.</title>
        <authorList>
            <person name="Murat C."/>
            <person name="Payen T."/>
            <person name="Noel B."/>
            <person name="Kuo A."/>
            <person name="Morin E."/>
            <person name="Chen J."/>
            <person name="Kohler A."/>
            <person name="Krizsan K."/>
            <person name="Balestrini R."/>
            <person name="Da Silva C."/>
            <person name="Montanini B."/>
            <person name="Hainaut M."/>
            <person name="Levati E."/>
            <person name="Barry K.W."/>
            <person name="Belfiori B."/>
            <person name="Cichocki N."/>
            <person name="Clum A."/>
            <person name="Dockter R.B."/>
            <person name="Fauchery L."/>
            <person name="Guy J."/>
            <person name="Iotti M."/>
            <person name="Le Tacon F."/>
            <person name="Lindquist E.A."/>
            <person name="Lipzen A."/>
            <person name="Malagnac F."/>
            <person name="Mello A."/>
            <person name="Molinier V."/>
            <person name="Miyauchi S."/>
            <person name="Poulain J."/>
            <person name="Riccioni C."/>
            <person name="Rubini A."/>
            <person name="Sitrit Y."/>
            <person name="Splivallo R."/>
            <person name="Traeger S."/>
            <person name="Wang M."/>
            <person name="Zifcakova L."/>
            <person name="Wipf D."/>
            <person name="Zambonelli A."/>
            <person name="Paolocci F."/>
            <person name="Nowrousian M."/>
            <person name="Ottonello S."/>
            <person name="Baldrian P."/>
            <person name="Spatafora J.W."/>
            <person name="Henrissat B."/>
            <person name="Nagy L.G."/>
            <person name="Aury J.M."/>
            <person name="Wincker P."/>
            <person name="Grigoriev I.V."/>
            <person name="Bonfante P."/>
            <person name="Martin F.M."/>
        </authorList>
    </citation>
    <scope>NUCLEOTIDE SEQUENCE [LARGE SCALE GENOMIC DNA]</scope>
    <source>
        <strain evidence="8 9">CCBAS932</strain>
    </source>
</reference>
<evidence type="ECO:0000256" key="4">
    <source>
        <dbReference type="ARBA" id="ARBA00022692"/>
    </source>
</evidence>
<dbReference type="InterPro" id="IPR004923">
    <property type="entry name" value="FTR1/Fip1/EfeU"/>
</dbReference>
<evidence type="ECO:0000313" key="9">
    <source>
        <dbReference type="Proteomes" id="UP000277580"/>
    </source>
</evidence>
<keyword evidence="3" id="KW-0410">Iron transport</keyword>
<feature type="transmembrane region" description="Helical" evidence="7">
    <location>
        <begin position="203"/>
        <end position="224"/>
    </location>
</feature>
<feature type="transmembrane region" description="Helical" evidence="7">
    <location>
        <begin position="289"/>
        <end position="308"/>
    </location>
</feature>
<dbReference type="GO" id="GO:0015093">
    <property type="term" value="F:ferrous iron transmembrane transporter activity"/>
    <property type="evidence" value="ECO:0007669"/>
    <property type="project" value="TreeGrafter"/>
</dbReference>
<dbReference type="GO" id="GO:0016740">
    <property type="term" value="F:transferase activity"/>
    <property type="evidence" value="ECO:0007669"/>
    <property type="project" value="UniProtKB-KW"/>
</dbReference>
<organism evidence="8 9">
    <name type="scientific">Morchella conica CCBAS932</name>
    <dbReference type="NCBI Taxonomy" id="1392247"/>
    <lineage>
        <taxon>Eukaryota</taxon>
        <taxon>Fungi</taxon>
        <taxon>Dikarya</taxon>
        <taxon>Ascomycota</taxon>
        <taxon>Pezizomycotina</taxon>
        <taxon>Pezizomycetes</taxon>
        <taxon>Pezizales</taxon>
        <taxon>Morchellaceae</taxon>
        <taxon>Morchella</taxon>
    </lineage>
</organism>
<evidence type="ECO:0000256" key="3">
    <source>
        <dbReference type="ARBA" id="ARBA00022496"/>
    </source>
</evidence>
<evidence type="ECO:0000313" key="8">
    <source>
        <dbReference type="EMBL" id="RPB13239.1"/>
    </source>
</evidence>
<feature type="transmembrane region" description="Helical" evidence="7">
    <location>
        <begin position="140"/>
        <end position="166"/>
    </location>
</feature>
<evidence type="ECO:0000256" key="5">
    <source>
        <dbReference type="ARBA" id="ARBA00022989"/>
    </source>
</evidence>
<comment type="similarity">
    <text evidence="2">Belongs to the oxidase-dependent Fe transporter (OFeT) (TC 9.A.10.1) family.</text>
</comment>
<feature type="transmembrane region" description="Helical" evidence="7">
    <location>
        <begin position="52"/>
        <end position="76"/>
    </location>
</feature>
<keyword evidence="4 7" id="KW-0812">Transmembrane</keyword>
<evidence type="ECO:0000256" key="6">
    <source>
        <dbReference type="ARBA" id="ARBA00023136"/>
    </source>
</evidence>
<keyword evidence="3" id="KW-0406">Ion transport</keyword>
<dbReference type="FunCoup" id="A0A3N4KUZ5">
    <property type="interactions" value="60"/>
</dbReference>
<dbReference type="Proteomes" id="UP000277580">
    <property type="component" value="Unassembled WGS sequence"/>
</dbReference>
<dbReference type="GO" id="GO:0033573">
    <property type="term" value="C:high-affinity iron permease complex"/>
    <property type="evidence" value="ECO:0007669"/>
    <property type="project" value="InterPro"/>
</dbReference>
<keyword evidence="9" id="KW-1185">Reference proteome</keyword>
<dbReference type="AlphaFoldDB" id="A0A3N4KUZ5"/>
<keyword evidence="5 7" id="KW-1133">Transmembrane helix</keyword>
<dbReference type="PANTHER" id="PTHR31632:SF2">
    <property type="entry name" value="PLASMA MEMBRANE IRON PERMEASE"/>
    <property type="match status" value="1"/>
</dbReference>